<dbReference type="GO" id="GO:0005829">
    <property type="term" value="C:cytosol"/>
    <property type="evidence" value="ECO:0007669"/>
    <property type="project" value="TreeGrafter"/>
</dbReference>
<feature type="binding site" evidence="2">
    <location>
        <position position="20"/>
    </location>
    <ligand>
        <name>substrate</name>
    </ligand>
</feature>
<keyword evidence="1 2" id="KW-0808">Transferase</keyword>
<feature type="binding site" evidence="2">
    <location>
        <position position="15"/>
    </location>
    <ligand>
        <name>Mg(2+)</name>
        <dbReference type="ChEBI" id="CHEBI:18420"/>
    </ligand>
</feature>
<dbReference type="CDD" id="cd00475">
    <property type="entry name" value="Cis_IPPS"/>
    <property type="match status" value="1"/>
</dbReference>
<proteinExistence type="inferred from homology"/>
<dbReference type="GO" id="GO:0008834">
    <property type="term" value="F:ditrans,polycis-undecaprenyl-diphosphate synthase [(2E,6E)-farnesyl-diphosphate specific] activity"/>
    <property type="evidence" value="ECO:0007669"/>
    <property type="project" value="TreeGrafter"/>
</dbReference>
<dbReference type="Proteomes" id="UP000196475">
    <property type="component" value="Unassembled WGS sequence"/>
</dbReference>
<feature type="binding site" evidence="2">
    <location>
        <position position="183"/>
    </location>
    <ligand>
        <name>substrate</name>
    </ligand>
</feature>
<evidence type="ECO:0000313" key="3">
    <source>
        <dbReference type="EMBL" id="OUM88407.1"/>
    </source>
</evidence>
<sequence length="240" mass="27728">MEFSVIPQHVAIIMDGNGRWAKKRGLPRVAGHRAGMQRVKEITKACDELGIGYLTLYAFSTENWKRPQEEVNFLMRLPEEFLRRELGELVKKNVRLQLLGDERALPEHTRRAIQEGIDATRDNTGLVLSFALNYGGRAELLQAVFQMMQEVKAGTFDASTLTEEDIRCRLYTALLPDPDLLIRTSGELRISNFLLWQIAYTELYFTEVCWPDFTKEHLLEAIASYQSRVRRYGMVRENEV</sequence>
<feature type="binding site" evidence="2">
    <location>
        <position position="66"/>
    </location>
    <ligand>
        <name>substrate</name>
    </ligand>
</feature>
<comment type="cofactor">
    <cofactor evidence="2">
        <name>Mg(2+)</name>
        <dbReference type="ChEBI" id="CHEBI:18420"/>
    </cofactor>
    <text evidence="2">Binds 2 magnesium ions per subunit.</text>
</comment>
<dbReference type="Gene3D" id="3.40.1180.10">
    <property type="entry name" value="Decaprenyl diphosphate synthase-like"/>
    <property type="match status" value="1"/>
</dbReference>
<dbReference type="GO" id="GO:0000287">
    <property type="term" value="F:magnesium ion binding"/>
    <property type="evidence" value="ECO:0007669"/>
    <property type="project" value="UniProtKB-UniRule"/>
</dbReference>
<organism evidence="3 4">
    <name type="scientific">Bacillus thermozeamaize</name>
    <dbReference type="NCBI Taxonomy" id="230954"/>
    <lineage>
        <taxon>Bacteria</taxon>
        <taxon>Bacillati</taxon>
        <taxon>Bacillota</taxon>
        <taxon>Bacilli</taxon>
        <taxon>Bacillales</taxon>
        <taxon>Bacillaceae</taxon>
        <taxon>Bacillus</taxon>
    </lineage>
</organism>
<comment type="caution">
    <text evidence="3">The sequence shown here is derived from an EMBL/GenBank/DDBJ whole genome shotgun (WGS) entry which is preliminary data.</text>
</comment>
<dbReference type="FunFam" id="3.40.1180.10:FF:000001">
    <property type="entry name" value="(2E,6E)-farnesyl-diphosphate-specific ditrans,polycis-undecaprenyl-diphosphate synthase"/>
    <property type="match status" value="1"/>
</dbReference>
<feature type="binding site" evidence="2">
    <location>
        <position position="32"/>
    </location>
    <ligand>
        <name>substrate</name>
    </ligand>
</feature>
<dbReference type="Pfam" id="PF01255">
    <property type="entry name" value="Prenyltransf"/>
    <property type="match status" value="1"/>
</dbReference>
<feature type="binding site" evidence="2">
    <location>
        <position position="202"/>
    </location>
    <ligand>
        <name>Mg(2+)</name>
        <dbReference type="ChEBI" id="CHEBI:18420"/>
    </ligand>
</feature>
<comment type="function">
    <text evidence="2">Catalyzes the condensation of isopentenyl diphosphate (IPP) with allylic pyrophosphates generating different type of terpenoids.</text>
</comment>
<dbReference type="InterPro" id="IPR018520">
    <property type="entry name" value="UPP_synth-like_CS"/>
</dbReference>
<dbReference type="InterPro" id="IPR001441">
    <property type="entry name" value="UPP_synth-like"/>
</dbReference>
<evidence type="ECO:0000313" key="4">
    <source>
        <dbReference type="Proteomes" id="UP000196475"/>
    </source>
</evidence>
<evidence type="ECO:0000256" key="1">
    <source>
        <dbReference type="ARBA" id="ARBA00022679"/>
    </source>
</evidence>
<keyword evidence="2" id="KW-0479">Metal-binding</keyword>
<dbReference type="InterPro" id="IPR036424">
    <property type="entry name" value="UPP_synth-like_sf"/>
</dbReference>
<dbReference type="PANTHER" id="PTHR10291">
    <property type="entry name" value="DEHYDRODOLICHYL DIPHOSPHATE SYNTHASE FAMILY MEMBER"/>
    <property type="match status" value="1"/>
</dbReference>
<name>A0A1Y3PQI1_9BACI</name>
<dbReference type="EMBL" id="LZRT01000062">
    <property type="protein sequence ID" value="OUM88407.1"/>
    <property type="molecule type" value="Genomic_DNA"/>
</dbReference>
<dbReference type="HAMAP" id="MF_01139">
    <property type="entry name" value="ISPT"/>
    <property type="match status" value="1"/>
</dbReference>
<accession>A0A1Y3PQI1</accession>
<dbReference type="AlphaFoldDB" id="A0A1Y3PQI1"/>
<dbReference type="EC" id="2.5.1.-" evidence="2"/>
<protein>
    <recommendedName>
        <fullName evidence="2">Isoprenyl transferase</fullName>
        <ecNumber evidence="2">2.5.1.-</ecNumber>
    </recommendedName>
</protein>
<dbReference type="PANTHER" id="PTHR10291:SF0">
    <property type="entry name" value="DEHYDRODOLICHYL DIPHOSPHATE SYNTHASE 2"/>
    <property type="match status" value="1"/>
</dbReference>
<feature type="binding site" evidence="2">
    <location>
        <position position="28"/>
    </location>
    <ligand>
        <name>substrate</name>
    </ligand>
</feature>
<dbReference type="NCBIfam" id="NF011405">
    <property type="entry name" value="PRK14830.1"/>
    <property type="match status" value="1"/>
</dbReference>
<comment type="similarity">
    <text evidence="2">Belongs to the UPP synthase family.</text>
</comment>
<dbReference type="GO" id="GO:0016094">
    <property type="term" value="P:polyprenol biosynthetic process"/>
    <property type="evidence" value="ECO:0007669"/>
    <property type="project" value="TreeGrafter"/>
</dbReference>
<feature type="binding site" evidence="2">
    <location>
        <position position="64"/>
    </location>
    <ligand>
        <name>substrate</name>
    </ligand>
</feature>
<keyword evidence="2" id="KW-0460">Magnesium</keyword>
<dbReference type="GO" id="GO:0030145">
    <property type="term" value="F:manganese ion binding"/>
    <property type="evidence" value="ECO:0007669"/>
    <property type="project" value="TreeGrafter"/>
</dbReference>
<evidence type="ECO:0000256" key="2">
    <source>
        <dbReference type="HAMAP-Rule" id="MF_01139"/>
    </source>
</evidence>
<dbReference type="SUPFAM" id="SSF64005">
    <property type="entry name" value="Undecaprenyl diphosphate synthase"/>
    <property type="match status" value="1"/>
</dbReference>
<dbReference type="NCBIfam" id="TIGR00055">
    <property type="entry name" value="uppS"/>
    <property type="match status" value="1"/>
</dbReference>
<feature type="binding site" evidence="2">
    <location>
        <begin position="16"/>
        <end position="19"/>
    </location>
    <ligand>
        <name>substrate</name>
    </ligand>
</feature>
<gene>
    <name evidence="3" type="ORF">BAA01_08345</name>
</gene>
<feature type="active site" description="Proton acceptor" evidence="2">
    <location>
        <position position="63"/>
    </location>
</feature>
<comment type="subunit">
    <text evidence="2">Homodimer.</text>
</comment>
<feature type="binding site" evidence="2">
    <location>
        <begin position="60"/>
        <end position="62"/>
    </location>
    <ligand>
        <name>substrate</name>
    </ligand>
</feature>
<reference evidence="4" key="1">
    <citation type="submission" date="2016-06" db="EMBL/GenBank/DDBJ databases">
        <authorList>
            <person name="Nascimento L."/>
            <person name="Pereira R.V."/>
            <person name="Martins L.F."/>
            <person name="Quaggio R.B."/>
            <person name="Silva A.M."/>
            <person name="Setubal J.C."/>
        </authorList>
    </citation>
    <scope>NUCLEOTIDE SEQUENCE [LARGE SCALE GENOMIC DNA]</scope>
</reference>
<feature type="binding site" evidence="2">
    <location>
        <begin position="189"/>
        <end position="191"/>
    </location>
    <ligand>
        <name>substrate</name>
    </ligand>
</feature>
<dbReference type="PROSITE" id="PS01066">
    <property type="entry name" value="UPP_SYNTHASE"/>
    <property type="match status" value="1"/>
</dbReference>
<feature type="active site" evidence="2">
    <location>
        <position position="15"/>
    </location>
</feature>